<dbReference type="Proteomes" id="UP000290195">
    <property type="component" value="Segment"/>
</dbReference>
<protein>
    <submittedName>
        <fullName evidence="1">GrBNV_gp60-like protein</fullName>
    </submittedName>
</protein>
<dbReference type="EMBL" id="MF966379">
    <property type="protein sequence ID" value="ATZ81525.1"/>
    <property type="molecule type" value="Genomic_DNA"/>
</dbReference>
<evidence type="ECO:0000313" key="1">
    <source>
        <dbReference type="EMBL" id="ATZ81525.1"/>
    </source>
</evidence>
<gene>
    <name evidence="1" type="ORF">DiNV_CH01M_ORF44</name>
</gene>
<evidence type="ECO:0000313" key="2">
    <source>
        <dbReference type="Proteomes" id="UP000290195"/>
    </source>
</evidence>
<name>A0A2H4UX81_9VIRU</name>
<organism evidence="1">
    <name type="scientific">Drosophila innubila nudivirus</name>
    <dbReference type="NCBI Taxonomy" id="2057187"/>
    <lineage>
        <taxon>Viruses</taxon>
        <taxon>Viruses incertae sedis</taxon>
        <taxon>Naldaviricetes</taxon>
        <taxon>Lefavirales</taxon>
        <taxon>Nudiviridae</taxon>
        <taxon>Alphanudivirus</taxon>
        <taxon>Alphanudivirus droinnubilae</taxon>
    </lineage>
</organism>
<sequence>MSVSINSYESIIKLACEYYDADMPIYFCEGHYNITCDIIALLLQKQEFSIVRTNIKLIEPIMEDGGVIYLSLPLIALLVNTLVELPKNSIEYKEDFNIFDGLNMITEEKSSRNSCFTKANSRPNNISQVLSRTRAADNYNKIASSVIGENVYNSTIVDDSDTFQQFSPIETIRFTQVLRIVLMCAHFYQHYTEKIPYTNHREFKTLEIAKQKIKKNKRKL</sequence>
<reference evidence="1" key="1">
    <citation type="journal article" date="2018" name="Infect. Genet. Evol.">
        <title>The dynamic evolution of Drosophila innubila Nudivirus.</title>
        <authorList>
            <person name="Hill T."/>
            <person name="Unckless R.L."/>
        </authorList>
    </citation>
    <scope>NUCLEOTIDE SEQUENCE [LARGE SCALE GENOMIC DNA]</scope>
    <source>
        <strain evidence="1">DiNV_CH01M</strain>
    </source>
</reference>
<keyword evidence="2" id="KW-1185">Reference proteome</keyword>
<proteinExistence type="predicted"/>
<accession>A0A2H4UX81</accession>
<dbReference type="OrthoDB" id="19338at10239"/>